<dbReference type="PANTHER" id="PTHR34660">
    <property type="entry name" value="MYB-LIKE PROTEIN X"/>
    <property type="match status" value="1"/>
</dbReference>
<feature type="compositionally biased region" description="Basic and acidic residues" evidence="1">
    <location>
        <begin position="324"/>
        <end position="335"/>
    </location>
</feature>
<feature type="compositionally biased region" description="Basic and acidic residues" evidence="1">
    <location>
        <begin position="38"/>
        <end position="63"/>
    </location>
</feature>
<evidence type="ECO:0000313" key="3">
    <source>
        <dbReference type="Proteomes" id="UP001179952"/>
    </source>
</evidence>
<proteinExistence type="predicted"/>
<feature type="compositionally biased region" description="Basic and acidic residues" evidence="1">
    <location>
        <begin position="12"/>
        <end position="29"/>
    </location>
</feature>
<dbReference type="Proteomes" id="UP001179952">
    <property type="component" value="Unassembled WGS sequence"/>
</dbReference>
<feature type="compositionally biased region" description="Polar residues" evidence="1">
    <location>
        <begin position="186"/>
        <end position="195"/>
    </location>
</feature>
<feature type="compositionally biased region" description="Basic and acidic residues" evidence="1">
    <location>
        <begin position="155"/>
        <end position="180"/>
    </location>
</feature>
<keyword evidence="3" id="KW-1185">Reference proteome</keyword>
<dbReference type="EMBL" id="JAUJYN010000005">
    <property type="protein sequence ID" value="KAK1271704.1"/>
    <property type="molecule type" value="Genomic_DNA"/>
</dbReference>
<feature type="compositionally biased region" description="Basic and acidic residues" evidence="1">
    <location>
        <begin position="73"/>
        <end position="90"/>
    </location>
</feature>
<evidence type="ECO:0000256" key="1">
    <source>
        <dbReference type="SAM" id="MobiDB-lite"/>
    </source>
</evidence>
<reference evidence="2" key="2">
    <citation type="submission" date="2023-06" db="EMBL/GenBank/DDBJ databases">
        <authorList>
            <person name="Ma L."/>
            <person name="Liu K.-W."/>
            <person name="Li Z."/>
            <person name="Hsiao Y.-Y."/>
            <person name="Qi Y."/>
            <person name="Fu T."/>
            <person name="Tang G."/>
            <person name="Zhang D."/>
            <person name="Sun W.-H."/>
            <person name="Liu D.-K."/>
            <person name="Li Y."/>
            <person name="Chen G.-Z."/>
            <person name="Liu X.-D."/>
            <person name="Liao X.-Y."/>
            <person name="Jiang Y.-T."/>
            <person name="Yu X."/>
            <person name="Hao Y."/>
            <person name="Huang J."/>
            <person name="Zhao X.-W."/>
            <person name="Ke S."/>
            <person name="Chen Y.-Y."/>
            <person name="Wu W.-L."/>
            <person name="Hsu J.-L."/>
            <person name="Lin Y.-F."/>
            <person name="Huang M.-D."/>
            <person name="Li C.-Y."/>
            <person name="Huang L."/>
            <person name="Wang Z.-W."/>
            <person name="Zhao X."/>
            <person name="Zhong W.-Y."/>
            <person name="Peng D.-H."/>
            <person name="Ahmad S."/>
            <person name="Lan S."/>
            <person name="Zhang J.-S."/>
            <person name="Tsai W.-C."/>
            <person name="Van De Peer Y."/>
            <person name="Liu Z.-J."/>
        </authorList>
    </citation>
    <scope>NUCLEOTIDE SEQUENCE</scope>
    <source>
        <strain evidence="2">SCP</strain>
        <tissue evidence="2">Leaves</tissue>
    </source>
</reference>
<feature type="region of interest" description="Disordered" evidence="1">
    <location>
        <begin position="1"/>
        <end position="111"/>
    </location>
</feature>
<feature type="region of interest" description="Disordered" evidence="1">
    <location>
        <begin position="125"/>
        <end position="345"/>
    </location>
</feature>
<dbReference type="PANTHER" id="PTHR34660:SF3">
    <property type="entry name" value="RRM DOMAIN-CONTAINING PROTEIN"/>
    <property type="match status" value="1"/>
</dbReference>
<sequence length="481" mass="55253">MSRCFPFPPPGYEKKPRDEIDLLTKEKQTEKKHKKEKKERERKEGKERKDKDRNKDKYKEKKDRKEKHKDKKKDKDREKDKSRSSDEKKAGQTKGVHCAEKLGNSWHSADCTTDSKFTEELARRIQDGDQVKGSQMVGNSSMAVQRKMEGTCTTMEREPWNKMERKDKRKESKVDDKKAAADNLSDKNGGNSIKMVQNLKYTEERRFQGLGGPLEKDKIKVEGKEAEINRETDDKKGAWHKDQAREEKKAKGKDKERDKAKEKAKEKGEHKHKEHDKFREINKKETINNSTMKPPFTVKYGGEGDGNVTNLKKRKEFKANGFLHENDERPAKLPKQDSSSTHLSLENGRKLEPCHIAIECPSNGQGESLVDNKDHKANGVIDGYSSQHNSGPLLSTAEAIENGEASTRPPHPDSKYLDQIYAVPKTEEWPEIDDQDWLFGSGWPEIKPKAPPDPDETPEVWSKLLHIESADVWALPYVIPY</sequence>
<feature type="compositionally biased region" description="Pro residues" evidence="1">
    <location>
        <begin position="1"/>
        <end position="11"/>
    </location>
</feature>
<dbReference type="AlphaFoldDB" id="A0AAV9B5U4"/>
<feature type="compositionally biased region" description="Polar residues" evidence="1">
    <location>
        <begin position="132"/>
        <end position="143"/>
    </location>
</feature>
<feature type="compositionally biased region" description="Basic and acidic residues" evidence="1">
    <location>
        <begin position="214"/>
        <end position="286"/>
    </location>
</feature>
<accession>A0AAV9B5U4</accession>
<name>A0AAV9B5U4_ACOGR</name>
<organism evidence="2 3">
    <name type="scientific">Acorus gramineus</name>
    <name type="common">Dwarf sweet flag</name>
    <dbReference type="NCBI Taxonomy" id="55184"/>
    <lineage>
        <taxon>Eukaryota</taxon>
        <taxon>Viridiplantae</taxon>
        <taxon>Streptophyta</taxon>
        <taxon>Embryophyta</taxon>
        <taxon>Tracheophyta</taxon>
        <taxon>Spermatophyta</taxon>
        <taxon>Magnoliopsida</taxon>
        <taxon>Liliopsida</taxon>
        <taxon>Acoraceae</taxon>
        <taxon>Acorus</taxon>
    </lineage>
</organism>
<comment type="caution">
    <text evidence="2">The sequence shown here is derived from an EMBL/GenBank/DDBJ whole genome shotgun (WGS) entry which is preliminary data.</text>
</comment>
<evidence type="ECO:0000313" key="2">
    <source>
        <dbReference type="EMBL" id="KAK1271704.1"/>
    </source>
</evidence>
<reference evidence="2" key="1">
    <citation type="journal article" date="2023" name="Nat. Commun.">
        <title>Diploid and tetraploid genomes of Acorus and the evolution of monocots.</title>
        <authorList>
            <person name="Ma L."/>
            <person name="Liu K.W."/>
            <person name="Li Z."/>
            <person name="Hsiao Y.Y."/>
            <person name="Qi Y."/>
            <person name="Fu T."/>
            <person name="Tang G.D."/>
            <person name="Zhang D."/>
            <person name="Sun W.H."/>
            <person name="Liu D.K."/>
            <person name="Li Y."/>
            <person name="Chen G.Z."/>
            <person name="Liu X.D."/>
            <person name="Liao X.Y."/>
            <person name="Jiang Y.T."/>
            <person name="Yu X."/>
            <person name="Hao Y."/>
            <person name="Huang J."/>
            <person name="Zhao X.W."/>
            <person name="Ke S."/>
            <person name="Chen Y.Y."/>
            <person name="Wu W.L."/>
            <person name="Hsu J.L."/>
            <person name="Lin Y.F."/>
            <person name="Huang M.D."/>
            <person name="Li C.Y."/>
            <person name="Huang L."/>
            <person name="Wang Z.W."/>
            <person name="Zhao X."/>
            <person name="Zhong W.Y."/>
            <person name="Peng D.H."/>
            <person name="Ahmad S."/>
            <person name="Lan S."/>
            <person name="Zhang J.S."/>
            <person name="Tsai W.C."/>
            <person name="Van de Peer Y."/>
            <person name="Liu Z.J."/>
        </authorList>
    </citation>
    <scope>NUCLEOTIDE SEQUENCE</scope>
    <source>
        <strain evidence="2">SCP</strain>
    </source>
</reference>
<protein>
    <submittedName>
        <fullName evidence="2">Uncharacterized protein</fullName>
    </submittedName>
</protein>
<gene>
    <name evidence="2" type="ORF">QJS04_geneDACA004483</name>
</gene>